<dbReference type="AlphaFoldDB" id="A0A4Z0P247"/>
<sequence>MKRLSYVAAFALLTACASGEEKKVDPKVLTSTSFEELAGWGGLDTGLLTKTRAHTGQYCIKVDNTHEFSLTYDVVLGEMSPRKVKKINLHAWVLLPTDRTNAILGIQVVDPANGQPVFGDGVKMETIKKYNKWVEIDKDFELPETIQPTHHLKLFLYRDAAFDSVYADDITLKIVD</sequence>
<evidence type="ECO:0000313" key="1">
    <source>
        <dbReference type="EMBL" id="TGE05492.1"/>
    </source>
</evidence>
<proteinExistence type="predicted"/>
<evidence type="ECO:0000313" key="2">
    <source>
        <dbReference type="Proteomes" id="UP000298337"/>
    </source>
</evidence>
<keyword evidence="2" id="KW-1185">Reference proteome</keyword>
<protein>
    <recommendedName>
        <fullName evidence="3">CBM-cenC domain-containing protein</fullName>
    </recommendedName>
</protein>
<accession>A0A4Z0P247</accession>
<dbReference type="EMBL" id="SRLA01000004">
    <property type="protein sequence ID" value="TGE05492.1"/>
    <property type="molecule type" value="Genomic_DNA"/>
</dbReference>
<name>A0A4Z0P247_9BACT</name>
<dbReference type="Proteomes" id="UP000298337">
    <property type="component" value="Unassembled WGS sequence"/>
</dbReference>
<organism evidence="1 2">
    <name type="scientific">Hymenobacter fodinae</name>
    <dbReference type="NCBI Taxonomy" id="2510796"/>
    <lineage>
        <taxon>Bacteria</taxon>
        <taxon>Pseudomonadati</taxon>
        <taxon>Bacteroidota</taxon>
        <taxon>Cytophagia</taxon>
        <taxon>Cytophagales</taxon>
        <taxon>Hymenobacteraceae</taxon>
        <taxon>Hymenobacter</taxon>
    </lineage>
</organism>
<dbReference type="PROSITE" id="PS51257">
    <property type="entry name" value="PROKAR_LIPOPROTEIN"/>
    <property type="match status" value="1"/>
</dbReference>
<dbReference type="Gene3D" id="2.60.120.260">
    <property type="entry name" value="Galactose-binding domain-like"/>
    <property type="match status" value="1"/>
</dbReference>
<comment type="caution">
    <text evidence="1">The sequence shown here is derived from an EMBL/GenBank/DDBJ whole genome shotgun (WGS) entry which is preliminary data.</text>
</comment>
<dbReference type="OrthoDB" id="882450at2"/>
<reference evidence="1 2" key="1">
    <citation type="submission" date="2019-04" db="EMBL/GenBank/DDBJ databases">
        <authorList>
            <person name="Feng G."/>
            <person name="Zhang J."/>
            <person name="Zhu H."/>
        </authorList>
    </citation>
    <scope>NUCLEOTIDE SEQUENCE [LARGE SCALE GENOMIC DNA]</scope>
    <source>
        <strain evidence="1 2">92R-1</strain>
    </source>
</reference>
<evidence type="ECO:0008006" key="3">
    <source>
        <dbReference type="Google" id="ProtNLM"/>
    </source>
</evidence>
<dbReference type="RefSeq" id="WP_135435805.1">
    <property type="nucleotide sequence ID" value="NZ_SRLA01000004.1"/>
</dbReference>
<gene>
    <name evidence="1" type="ORF">EU556_19510</name>
</gene>